<evidence type="ECO:0000256" key="9">
    <source>
        <dbReference type="ARBA" id="ARBA00022741"/>
    </source>
</evidence>
<dbReference type="Gene3D" id="3.30.565.10">
    <property type="entry name" value="Histidine kinase-like ATPase, C-terminal domain"/>
    <property type="match status" value="1"/>
</dbReference>
<dbReference type="InterPro" id="IPR001789">
    <property type="entry name" value="Sig_transdc_resp-reg_receiver"/>
</dbReference>
<dbReference type="Gene3D" id="1.10.287.130">
    <property type="match status" value="1"/>
</dbReference>
<dbReference type="InterPro" id="IPR036641">
    <property type="entry name" value="HPT_dom_sf"/>
</dbReference>
<evidence type="ECO:0000256" key="4">
    <source>
        <dbReference type="ARBA" id="ARBA00012438"/>
    </source>
</evidence>
<dbReference type="GO" id="GO:0005524">
    <property type="term" value="F:ATP binding"/>
    <property type="evidence" value="ECO:0007669"/>
    <property type="project" value="UniProtKB-KW"/>
</dbReference>
<keyword evidence="6 18" id="KW-0597">Phosphoprotein</keyword>
<protein>
    <recommendedName>
        <fullName evidence="17">Circadian input-output histidine kinase CikA</fullName>
        <ecNumber evidence="4">2.7.13.3</ecNumber>
    </recommendedName>
    <alternativeName>
        <fullName evidence="16">Sensory/regulatory protein RpfC</fullName>
    </alternativeName>
</protein>
<evidence type="ECO:0000256" key="6">
    <source>
        <dbReference type="ARBA" id="ARBA00022553"/>
    </source>
</evidence>
<dbReference type="PROSITE" id="PS50112">
    <property type="entry name" value="PAS"/>
    <property type="match status" value="1"/>
</dbReference>
<evidence type="ECO:0000256" key="7">
    <source>
        <dbReference type="ARBA" id="ARBA00022679"/>
    </source>
</evidence>
<keyword evidence="13" id="KW-0902">Two-component regulatory system</keyword>
<organism evidence="24 25">
    <name type="scientific">Lucifera butyrica</name>
    <dbReference type="NCBI Taxonomy" id="1351585"/>
    <lineage>
        <taxon>Bacteria</taxon>
        <taxon>Bacillati</taxon>
        <taxon>Bacillota</taxon>
        <taxon>Negativicutes</taxon>
        <taxon>Veillonellales</taxon>
        <taxon>Veillonellaceae</taxon>
        <taxon>Lucifera</taxon>
    </lineage>
</organism>
<evidence type="ECO:0000313" key="24">
    <source>
        <dbReference type="EMBL" id="VBB07467.1"/>
    </source>
</evidence>
<keyword evidence="14" id="KW-0472">Membrane</keyword>
<gene>
    <name evidence="24" type="ORF">LUCI_2716</name>
</gene>
<evidence type="ECO:0000256" key="11">
    <source>
        <dbReference type="ARBA" id="ARBA00022840"/>
    </source>
</evidence>
<keyword evidence="9" id="KW-0547">Nucleotide-binding</keyword>
<evidence type="ECO:0000256" key="18">
    <source>
        <dbReference type="PROSITE-ProRule" id="PRU00169"/>
    </source>
</evidence>
<dbReference type="SUPFAM" id="SSF55874">
    <property type="entry name" value="ATPase domain of HSP90 chaperone/DNA topoisomerase II/histidine kinase"/>
    <property type="match status" value="1"/>
</dbReference>
<dbReference type="PROSITE" id="PS50113">
    <property type="entry name" value="PAC"/>
    <property type="match status" value="1"/>
</dbReference>
<evidence type="ECO:0000256" key="1">
    <source>
        <dbReference type="ARBA" id="ARBA00000085"/>
    </source>
</evidence>
<feature type="domain" description="Response regulatory" evidence="21">
    <location>
        <begin position="554"/>
        <end position="672"/>
    </location>
</feature>
<feature type="domain" description="PAC" evidence="23">
    <location>
        <begin position="88"/>
        <end position="140"/>
    </location>
</feature>
<dbReference type="SUPFAM" id="SSF47226">
    <property type="entry name" value="Histidine-containing phosphotransfer domain, HPT domain"/>
    <property type="match status" value="1"/>
</dbReference>
<keyword evidence="5" id="KW-1003">Cell membrane</keyword>
<keyword evidence="8" id="KW-0812">Transmembrane</keyword>
<evidence type="ECO:0000259" key="23">
    <source>
        <dbReference type="PROSITE" id="PS50113"/>
    </source>
</evidence>
<dbReference type="Pfam" id="PF00512">
    <property type="entry name" value="HisKA"/>
    <property type="match status" value="1"/>
</dbReference>
<evidence type="ECO:0000256" key="17">
    <source>
        <dbReference type="ARBA" id="ARBA00074306"/>
    </source>
</evidence>
<dbReference type="InterPro" id="IPR035965">
    <property type="entry name" value="PAS-like_dom_sf"/>
</dbReference>
<dbReference type="Pfam" id="PF00989">
    <property type="entry name" value="PAS"/>
    <property type="match status" value="1"/>
</dbReference>
<dbReference type="InterPro" id="IPR004358">
    <property type="entry name" value="Sig_transdc_His_kin-like_C"/>
</dbReference>
<dbReference type="Proteomes" id="UP000277811">
    <property type="component" value="Unassembled WGS sequence"/>
</dbReference>
<dbReference type="InterPro" id="IPR001610">
    <property type="entry name" value="PAC"/>
</dbReference>
<dbReference type="InterPro" id="IPR011006">
    <property type="entry name" value="CheY-like_superfamily"/>
</dbReference>
<feature type="domain" description="Histidine kinase" evidence="20">
    <location>
        <begin position="308"/>
        <end position="529"/>
    </location>
</feature>
<comment type="subcellular location">
    <subcellularLocation>
        <location evidence="2">Cell membrane</location>
        <topology evidence="2">Multi-pass membrane protein</topology>
    </subcellularLocation>
</comment>
<evidence type="ECO:0000259" key="21">
    <source>
        <dbReference type="PROSITE" id="PS50110"/>
    </source>
</evidence>
<dbReference type="CDD" id="cd00130">
    <property type="entry name" value="PAS"/>
    <property type="match status" value="1"/>
</dbReference>
<dbReference type="Gene3D" id="3.30.450.20">
    <property type="entry name" value="PAS domain"/>
    <property type="match status" value="2"/>
</dbReference>
<dbReference type="Pfam" id="PF13426">
    <property type="entry name" value="PAS_9"/>
    <property type="match status" value="1"/>
</dbReference>
<accession>A0A498R942</accession>
<dbReference type="InterPro" id="IPR013767">
    <property type="entry name" value="PAS_fold"/>
</dbReference>
<keyword evidence="7" id="KW-0808">Transferase</keyword>
<dbReference type="SMART" id="SM00086">
    <property type="entry name" value="PAC"/>
    <property type="match status" value="2"/>
</dbReference>
<name>A0A498R942_9FIRM</name>
<feature type="domain" description="PAS" evidence="22">
    <location>
        <begin position="10"/>
        <end position="83"/>
    </location>
</feature>
<dbReference type="PROSITE" id="PS50109">
    <property type="entry name" value="HIS_KIN"/>
    <property type="match status" value="1"/>
</dbReference>
<dbReference type="PROSITE" id="PS50110">
    <property type="entry name" value="RESPONSE_REGULATORY"/>
    <property type="match status" value="1"/>
</dbReference>
<reference evidence="24 25" key="1">
    <citation type="submission" date="2018-06" db="EMBL/GenBank/DDBJ databases">
        <authorList>
            <person name="Strepis N."/>
        </authorList>
    </citation>
    <scope>NUCLEOTIDE SEQUENCE [LARGE SCALE GENOMIC DNA]</scope>
    <source>
        <strain evidence="24">LUCI</strain>
    </source>
</reference>
<dbReference type="PANTHER" id="PTHR45339:SF1">
    <property type="entry name" value="HYBRID SIGNAL TRANSDUCTION HISTIDINE KINASE J"/>
    <property type="match status" value="1"/>
</dbReference>
<dbReference type="EMBL" id="UPPP01000074">
    <property type="protein sequence ID" value="VBB07467.1"/>
    <property type="molecule type" value="Genomic_DNA"/>
</dbReference>
<comment type="catalytic activity">
    <reaction evidence="1">
        <text>ATP + protein L-histidine = ADP + protein N-phospho-L-histidine.</text>
        <dbReference type="EC" id="2.7.13.3"/>
    </reaction>
</comment>
<comment type="subunit">
    <text evidence="15">At low DSF concentrations, interacts with RpfF.</text>
</comment>
<dbReference type="SMART" id="SM00387">
    <property type="entry name" value="HATPase_c"/>
    <property type="match status" value="1"/>
</dbReference>
<dbReference type="OrthoDB" id="9762826at2"/>
<keyword evidence="10" id="KW-0418">Kinase</keyword>
<dbReference type="InterPro" id="IPR000014">
    <property type="entry name" value="PAS"/>
</dbReference>
<keyword evidence="11" id="KW-0067">ATP-binding</keyword>
<evidence type="ECO:0000256" key="19">
    <source>
        <dbReference type="SAM" id="Coils"/>
    </source>
</evidence>
<dbReference type="NCBIfam" id="TIGR00229">
    <property type="entry name" value="sensory_box"/>
    <property type="match status" value="1"/>
</dbReference>
<dbReference type="Pfam" id="PF02518">
    <property type="entry name" value="HATPase_c"/>
    <property type="match status" value="1"/>
</dbReference>
<dbReference type="Gene3D" id="3.40.50.2300">
    <property type="match status" value="1"/>
</dbReference>
<dbReference type="InterPro" id="IPR036097">
    <property type="entry name" value="HisK_dim/P_sf"/>
</dbReference>
<dbReference type="GO" id="GO:0006355">
    <property type="term" value="P:regulation of DNA-templated transcription"/>
    <property type="evidence" value="ECO:0007669"/>
    <property type="project" value="InterPro"/>
</dbReference>
<dbReference type="FunFam" id="1.10.287.130:FF:000002">
    <property type="entry name" value="Two-component osmosensing histidine kinase"/>
    <property type="match status" value="1"/>
</dbReference>
<dbReference type="SUPFAM" id="SSF55785">
    <property type="entry name" value="PYP-like sensor domain (PAS domain)"/>
    <property type="match status" value="2"/>
</dbReference>
<dbReference type="InterPro" id="IPR005467">
    <property type="entry name" value="His_kinase_dom"/>
</dbReference>
<dbReference type="FunFam" id="3.30.565.10:FF:000010">
    <property type="entry name" value="Sensor histidine kinase RcsC"/>
    <property type="match status" value="1"/>
</dbReference>
<dbReference type="AlphaFoldDB" id="A0A498R942"/>
<evidence type="ECO:0000256" key="5">
    <source>
        <dbReference type="ARBA" id="ARBA00022475"/>
    </source>
</evidence>
<evidence type="ECO:0000256" key="16">
    <source>
        <dbReference type="ARBA" id="ARBA00068150"/>
    </source>
</evidence>
<dbReference type="SUPFAM" id="SSF52172">
    <property type="entry name" value="CheY-like"/>
    <property type="match status" value="1"/>
</dbReference>
<evidence type="ECO:0000256" key="2">
    <source>
        <dbReference type="ARBA" id="ARBA00004651"/>
    </source>
</evidence>
<evidence type="ECO:0000259" key="22">
    <source>
        <dbReference type="PROSITE" id="PS50112"/>
    </source>
</evidence>
<dbReference type="GO" id="GO:0005886">
    <property type="term" value="C:plasma membrane"/>
    <property type="evidence" value="ECO:0007669"/>
    <property type="project" value="UniProtKB-SubCell"/>
</dbReference>
<dbReference type="InterPro" id="IPR003661">
    <property type="entry name" value="HisK_dim/P_dom"/>
</dbReference>
<proteinExistence type="inferred from homology"/>
<sequence length="778" mass="85811">MDSKLSVLNFNAQMLFTLASIGDGVIITNLAGCITFINKAAENLTGWTGPDAFALQLESVFHIVNARTRERLPNPFLAAMEKGKPVGLSYDTVLIARDGSEKFVSASCSPIINEEGETTGIVLVFRNITRIKLAEESVAREQNNLQTIFDFAPVGMLSFNENLLIDRVNNCLLTMLDRKEEQVLNRRIGHGLGCIHSREHPKGCGYGTACSSCSLHNMLRRAYQFNAAINGLETKHLFIRYGRPVSRWLKISSVPIILEGKQHIVMVIDDITRSKQIDAERNRILSELKEAKDAAEAASRVKSEFLANMSHEIRTPLSGIIGMTDLMLLTGLTAEQRENAAIIKNCADSLLHIINDILDFSKIEAGKMMLDKVQFNIGELIADIIKTHTLPAQEKMLTLTYSRDAELPPFVRGDAGKLRQVLNNLIGNAVKFTEAGEVALEVSVVNSRDNSLVLLFMVRDTGIGITGKEQERLFRSFSQVDGSISRKYGGTGLGLVISKRLVEMMGGTIWLTSQKGVGSRFYFTIELESGDNRQENPPADIPRPEPEEPVPALRVLLVEDDKISQKIIAGILSGQKHTVVFAHNGREAIDAVTREKYDLILMDGQMPEMDGLEATRVIRQMEKKAGVHTPIIALTAHALSGDRERFLAAGMDEYLAKPFQPRELVDVIRRVFPTMVPLAVRNAPADAAESREQLLNQIRQTFAGLGPALAGKQGTRAEKAAHGLKILAAKMEWTEMRTLFFKIQLAVRKGDWENAGNLGQAAAAMLEKVSISGTANYL</sequence>
<dbReference type="PANTHER" id="PTHR45339">
    <property type="entry name" value="HYBRID SIGNAL TRANSDUCTION HISTIDINE KINASE J"/>
    <property type="match status" value="1"/>
</dbReference>
<dbReference type="GO" id="GO:0000155">
    <property type="term" value="F:phosphorelay sensor kinase activity"/>
    <property type="evidence" value="ECO:0007669"/>
    <property type="project" value="InterPro"/>
</dbReference>
<evidence type="ECO:0000259" key="20">
    <source>
        <dbReference type="PROSITE" id="PS50109"/>
    </source>
</evidence>
<dbReference type="CDD" id="cd17546">
    <property type="entry name" value="REC_hyHK_CKI1_RcsC-like"/>
    <property type="match status" value="1"/>
</dbReference>
<dbReference type="CDD" id="cd00082">
    <property type="entry name" value="HisKA"/>
    <property type="match status" value="1"/>
</dbReference>
<dbReference type="CDD" id="cd16922">
    <property type="entry name" value="HATPase_EvgS-ArcB-TorS-like"/>
    <property type="match status" value="1"/>
</dbReference>
<evidence type="ECO:0000256" key="13">
    <source>
        <dbReference type="ARBA" id="ARBA00023012"/>
    </source>
</evidence>
<dbReference type="InterPro" id="IPR000700">
    <property type="entry name" value="PAS-assoc_C"/>
</dbReference>
<dbReference type="EC" id="2.7.13.3" evidence="4"/>
<evidence type="ECO:0000256" key="15">
    <source>
        <dbReference type="ARBA" id="ARBA00064003"/>
    </source>
</evidence>
<evidence type="ECO:0000313" key="25">
    <source>
        <dbReference type="Proteomes" id="UP000277811"/>
    </source>
</evidence>
<evidence type="ECO:0000256" key="10">
    <source>
        <dbReference type="ARBA" id="ARBA00022777"/>
    </source>
</evidence>
<dbReference type="RefSeq" id="WP_122628402.1">
    <property type="nucleotide sequence ID" value="NZ_UPPP01000074.1"/>
</dbReference>
<dbReference type="PRINTS" id="PR00344">
    <property type="entry name" value="BCTRLSENSOR"/>
</dbReference>
<feature type="modified residue" description="4-aspartylphosphate" evidence="18">
    <location>
        <position position="603"/>
    </location>
</feature>
<dbReference type="SUPFAM" id="SSF47384">
    <property type="entry name" value="Homodimeric domain of signal transducing histidine kinase"/>
    <property type="match status" value="1"/>
</dbReference>
<dbReference type="SMART" id="SM00388">
    <property type="entry name" value="HisKA"/>
    <property type="match status" value="1"/>
</dbReference>
<dbReference type="SMART" id="SM00448">
    <property type="entry name" value="REC"/>
    <property type="match status" value="1"/>
</dbReference>
<keyword evidence="12" id="KW-1133">Transmembrane helix</keyword>
<keyword evidence="19" id="KW-0175">Coiled coil</keyword>
<evidence type="ECO:0000256" key="12">
    <source>
        <dbReference type="ARBA" id="ARBA00022989"/>
    </source>
</evidence>
<comment type="similarity">
    <text evidence="3">In the N-terminal section; belongs to the phytochrome family.</text>
</comment>
<feature type="coiled-coil region" evidence="19">
    <location>
        <begin position="274"/>
        <end position="301"/>
    </location>
</feature>
<evidence type="ECO:0000256" key="8">
    <source>
        <dbReference type="ARBA" id="ARBA00022692"/>
    </source>
</evidence>
<dbReference type="SMART" id="SM00091">
    <property type="entry name" value="PAS"/>
    <property type="match status" value="1"/>
</dbReference>
<dbReference type="InterPro" id="IPR003594">
    <property type="entry name" value="HATPase_dom"/>
</dbReference>
<evidence type="ECO:0000256" key="3">
    <source>
        <dbReference type="ARBA" id="ARBA00006402"/>
    </source>
</evidence>
<keyword evidence="25" id="KW-1185">Reference proteome</keyword>
<dbReference type="InterPro" id="IPR036890">
    <property type="entry name" value="HATPase_C_sf"/>
</dbReference>
<evidence type="ECO:0000256" key="14">
    <source>
        <dbReference type="ARBA" id="ARBA00023136"/>
    </source>
</evidence>
<dbReference type="Pfam" id="PF00072">
    <property type="entry name" value="Response_reg"/>
    <property type="match status" value="1"/>
</dbReference>